<evidence type="ECO:0000256" key="1">
    <source>
        <dbReference type="SAM" id="MobiDB-lite"/>
    </source>
</evidence>
<dbReference type="RefSeq" id="WP_145198737.1">
    <property type="nucleotide sequence ID" value="NZ_CP036267.1"/>
</dbReference>
<evidence type="ECO:0000313" key="4">
    <source>
        <dbReference type="Proteomes" id="UP000315724"/>
    </source>
</evidence>
<evidence type="ECO:0000256" key="2">
    <source>
        <dbReference type="SAM" id="Phobius"/>
    </source>
</evidence>
<proteinExistence type="predicted"/>
<feature type="transmembrane region" description="Helical" evidence="2">
    <location>
        <begin position="54"/>
        <end position="76"/>
    </location>
</feature>
<feature type="region of interest" description="Disordered" evidence="1">
    <location>
        <begin position="86"/>
        <end position="181"/>
    </location>
</feature>
<dbReference type="InterPro" id="IPR051200">
    <property type="entry name" value="Host-pathogen_enzymatic-act"/>
</dbReference>
<protein>
    <recommendedName>
        <fullName evidence="5">WD domain, G-beta repeat</fullName>
    </recommendedName>
</protein>
<evidence type="ECO:0008006" key="5">
    <source>
        <dbReference type="Google" id="ProtNLM"/>
    </source>
</evidence>
<dbReference type="PANTHER" id="PTHR47197:SF3">
    <property type="entry name" value="DIHYDRO-HEME D1 DEHYDROGENASE"/>
    <property type="match status" value="1"/>
</dbReference>
<accession>A0A517QN52</accession>
<reference evidence="3 4" key="1">
    <citation type="submission" date="2019-02" db="EMBL/GenBank/DDBJ databases">
        <title>Deep-cultivation of Planctomycetes and their phenomic and genomic characterization uncovers novel biology.</title>
        <authorList>
            <person name="Wiegand S."/>
            <person name="Jogler M."/>
            <person name="Boedeker C."/>
            <person name="Pinto D."/>
            <person name="Vollmers J."/>
            <person name="Rivas-Marin E."/>
            <person name="Kohn T."/>
            <person name="Peeters S.H."/>
            <person name="Heuer A."/>
            <person name="Rast P."/>
            <person name="Oberbeckmann S."/>
            <person name="Bunk B."/>
            <person name="Jeske O."/>
            <person name="Meyerdierks A."/>
            <person name="Storesund J.E."/>
            <person name="Kallscheuer N."/>
            <person name="Luecker S."/>
            <person name="Lage O.M."/>
            <person name="Pohl T."/>
            <person name="Merkel B.J."/>
            <person name="Hornburger P."/>
            <person name="Mueller R.-W."/>
            <person name="Bruemmer F."/>
            <person name="Labrenz M."/>
            <person name="Spormann A.M."/>
            <person name="Op den Camp H."/>
            <person name="Overmann J."/>
            <person name="Amann R."/>
            <person name="Jetten M.S.M."/>
            <person name="Mascher T."/>
            <person name="Medema M.H."/>
            <person name="Devos D.P."/>
            <person name="Kaster A.-K."/>
            <person name="Ovreas L."/>
            <person name="Rohde M."/>
            <person name="Galperin M.Y."/>
            <person name="Jogler C."/>
        </authorList>
    </citation>
    <scope>NUCLEOTIDE SEQUENCE [LARGE SCALE GENOMIC DNA]</scope>
    <source>
        <strain evidence="3 4">Mal48</strain>
    </source>
</reference>
<dbReference type="SUPFAM" id="SSF50969">
    <property type="entry name" value="YVTN repeat-like/Quinoprotein amine dehydrogenase"/>
    <property type="match status" value="1"/>
</dbReference>
<name>A0A517QN52_9PLAN</name>
<dbReference type="PANTHER" id="PTHR47197">
    <property type="entry name" value="PROTEIN NIRF"/>
    <property type="match status" value="1"/>
</dbReference>
<dbReference type="Proteomes" id="UP000315724">
    <property type="component" value="Chromosome"/>
</dbReference>
<dbReference type="KEGG" id="tpol:Mal48_22870"/>
<keyword evidence="2" id="KW-1133">Transmembrane helix</keyword>
<dbReference type="EMBL" id="CP036267">
    <property type="protein sequence ID" value="QDT33035.1"/>
    <property type="molecule type" value="Genomic_DNA"/>
</dbReference>
<dbReference type="OrthoDB" id="226213at2"/>
<feature type="compositionally biased region" description="Low complexity" evidence="1">
    <location>
        <begin position="133"/>
        <end position="147"/>
    </location>
</feature>
<dbReference type="AlphaFoldDB" id="A0A517QN52"/>
<evidence type="ECO:0000313" key="3">
    <source>
        <dbReference type="EMBL" id="QDT33035.1"/>
    </source>
</evidence>
<feature type="compositionally biased region" description="Polar residues" evidence="1">
    <location>
        <begin position="108"/>
        <end position="132"/>
    </location>
</feature>
<dbReference type="Gene3D" id="2.130.10.10">
    <property type="entry name" value="YVTN repeat-like/Quinoprotein amine dehydrogenase"/>
    <property type="match status" value="2"/>
</dbReference>
<dbReference type="InterPro" id="IPR011044">
    <property type="entry name" value="Quino_amine_DH_bsu"/>
</dbReference>
<organism evidence="3 4">
    <name type="scientific">Thalassoglobus polymorphus</name>
    <dbReference type="NCBI Taxonomy" id="2527994"/>
    <lineage>
        <taxon>Bacteria</taxon>
        <taxon>Pseudomonadati</taxon>
        <taxon>Planctomycetota</taxon>
        <taxon>Planctomycetia</taxon>
        <taxon>Planctomycetales</taxon>
        <taxon>Planctomycetaceae</taxon>
        <taxon>Thalassoglobus</taxon>
    </lineage>
</organism>
<keyword evidence="2" id="KW-0812">Transmembrane</keyword>
<gene>
    <name evidence="3" type="ORF">Mal48_22870</name>
</gene>
<keyword evidence="2" id="KW-0472">Membrane</keyword>
<dbReference type="InterPro" id="IPR015943">
    <property type="entry name" value="WD40/YVTN_repeat-like_dom_sf"/>
</dbReference>
<keyword evidence="4" id="KW-1185">Reference proteome</keyword>
<sequence length="1067" mass="114852">MPITVECSECGARNRYPDHMAGKTGRCKTCRERIQIRRRKGSGKRKKKKSSSNGLLIGIFAALFVLILGGGAIFFLGSGEGEIDPNIATDENRPLDDNAPNSLEEPTGNANVGENKQPDSQTVSNVTQPAKESSSPSKSPSGFTPPSATETAQAEAEGLTLNRSANWSVTPDPGENTVEYEQGKPLRIKLEKNGLRGSAFLVPVAPSPYVAVHSGTYGKYHYSVYDVTTGKELAEIPTKGAPPVAALSDDGSYLAMATSGSKTIEVMDLKAKKSLGSLTVAEANKFNILSLAIWKHRLVAISNVHKGIKVWDLPSGKLVHEISGGKNFNPSYGHAFSPGGKYVAIDGDFLKKRIDIYDLDNGAVVGSIEPQGKTKVHELEALGFSSDGTQFSAIYGVHIYSGGTQKYSRMLVWDLPTGKVSADFEISPILKDQLNPVYQSRTLESFQDGRRWLVHSLGIVDTEAKQLVYSFPKQAGVDFVPSRKIMGPTWILSVLTDKGDPQLDATTFTEEVLLAGAASAAAGGFTSDAELPPLTAVDLTKAQEGIAVEQWSAVPDPLQSAAIPASIKITTSGTVRDIALARGANAVVAVRAGIKEDLDDPLITSYESTRSIYESRGLTYEKPQPLAESSELIAFDASGDEAAKLNIPFSAKLRCISPDGKFAIVEQHRTNGRLDLYELQNDGSHIVGWRPFRDATDKGHREIKRVEFIDSDHVATLSKNYQFVVWSLPDLQPVWSLKEASDFAISPGGKQLAIVRGSILGASDLAMFESRTGQGLGISPLEGALASIAYHPNGESLAIGLDTKANKTVRIYNTATGEAEEIPIPDRPHSLAWTGKDYLLVNSSQLLSRPLQAVVWSYDTKNIILPGFQTTEQLCFAQVPNTRALVRTVEVPNSGIESKLDSDRLNEKAILKPGDSVSLDVQIGNDALLAPLKSTAKDLVAKQLEAAESKVAENANISLTAELSLKSEGTANLSKIGDRTVSETVTRKSVSIVFSYRSGGTTVWSTISRVGNLDQYLVRLKPGQSAQTAIDELMLEGVNRRLANTKLPRYIFGADAGKGLGTSTFFE</sequence>